<evidence type="ECO:0000256" key="6">
    <source>
        <dbReference type="ARBA" id="ARBA00022839"/>
    </source>
</evidence>
<dbReference type="InterPro" id="IPR049550">
    <property type="entry name" value="RecD_N"/>
</dbReference>
<comment type="function">
    <text evidence="11">A helicase/nuclease that prepares dsDNA breaks (DSB) for recombinational DNA repair. Binds to DSBs and unwinds DNA via a highly rapid and processive ATP-dependent bidirectional helicase activity. Unwinds dsDNA until it encounters a Chi (crossover hotspot instigator) sequence from the 3' direction. Cuts ssDNA a few nucleotides 3' to the Chi site. The properties and activities of the enzyme are changed at Chi. The Chi-altered holoenzyme produces a long 3'-ssDNA overhang and facilitates RecA-binding to the ssDNA for homologous DNA recombination and repair. Holoenzyme degrades any linearized DNA that is unable to undergo homologous recombination. In the holoenzyme this subunit has ssDNA-dependent ATPase and 5'-3' helicase activity. When added to pre-assembled RecBC greatly stimulates nuclease activity and augments holoenzyme processivity. Negatively regulates the RecA-loading ability of RecBCD.</text>
</comment>
<dbReference type="GO" id="GO:0009338">
    <property type="term" value="C:exodeoxyribonuclease V complex"/>
    <property type="evidence" value="ECO:0007669"/>
    <property type="project" value="InterPro"/>
</dbReference>
<evidence type="ECO:0000256" key="8">
    <source>
        <dbReference type="ARBA" id="ARBA00023125"/>
    </source>
</evidence>
<dbReference type="InterPro" id="IPR050534">
    <property type="entry name" value="Coronavir_polyprotein_1ab"/>
</dbReference>
<dbReference type="SUPFAM" id="SSF52540">
    <property type="entry name" value="P-loop containing nucleoside triphosphate hydrolases"/>
    <property type="match status" value="1"/>
</dbReference>
<dbReference type="GO" id="GO:0017116">
    <property type="term" value="F:single-stranded DNA helicase activity"/>
    <property type="evidence" value="ECO:0007669"/>
    <property type="project" value="TreeGrafter"/>
</dbReference>
<keyword evidence="5 11" id="KW-0347">Helicase</keyword>
<dbReference type="Pfam" id="PF13245">
    <property type="entry name" value="AAA_19"/>
    <property type="match status" value="1"/>
</dbReference>
<feature type="binding site" evidence="11">
    <location>
        <begin position="194"/>
        <end position="201"/>
    </location>
    <ligand>
        <name>ATP</name>
        <dbReference type="ChEBI" id="CHEBI:30616"/>
    </ligand>
</feature>
<feature type="domain" description="AAA+ ATPase" evidence="12">
    <location>
        <begin position="186"/>
        <end position="533"/>
    </location>
</feature>
<organism evidence="13 14">
    <name type="scientific">Marihabitans asiaticum</name>
    <dbReference type="NCBI Taxonomy" id="415218"/>
    <lineage>
        <taxon>Bacteria</taxon>
        <taxon>Bacillati</taxon>
        <taxon>Actinomycetota</taxon>
        <taxon>Actinomycetes</taxon>
        <taxon>Micrococcales</taxon>
        <taxon>Intrasporangiaceae</taxon>
        <taxon>Marihabitans</taxon>
    </lineage>
</organism>
<reference evidence="13 14" key="1">
    <citation type="submission" date="2019-06" db="EMBL/GenBank/DDBJ databases">
        <title>Sequencing the genomes of 1000 actinobacteria strains.</title>
        <authorList>
            <person name="Klenk H.-P."/>
        </authorList>
    </citation>
    <scope>NUCLEOTIDE SEQUENCE [LARGE SCALE GENOMIC DNA]</scope>
    <source>
        <strain evidence="13 14">DSM 18935</strain>
    </source>
</reference>
<dbReference type="Pfam" id="PF13538">
    <property type="entry name" value="UvrD_C_2"/>
    <property type="match status" value="1"/>
</dbReference>
<dbReference type="RefSeq" id="WP_170236234.1">
    <property type="nucleotide sequence ID" value="NZ_BAAAYT010000001.1"/>
</dbReference>
<keyword evidence="8 11" id="KW-0238">DNA-binding</keyword>
<dbReference type="InterPro" id="IPR003593">
    <property type="entry name" value="AAA+_ATPase"/>
</dbReference>
<dbReference type="InterPro" id="IPR041851">
    <property type="entry name" value="RecD_N_sf"/>
</dbReference>
<dbReference type="CDD" id="cd17933">
    <property type="entry name" value="DEXSc_RecD-like"/>
    <property type="match status" value="1"/>
</dbReference>
<dbReference type="InterPro" id="IPR006344">
    <property type="entry name" value="RecD"/>
</dbReference>
<accession>A0A560WEF4</accession>
<keyword evidence="14" id="KW-1185">Reference proteome</keyword>
<comment type="similarity">
    <text evidence="11">Belongs to the RecD family.</text>
</comment>
<protein>
    <recommendedName>
        <fullName evidence="11">RecBCD enzyme subunit RecD</fullName>
        <ecNumber evidence="11">5.6.2.3</ecNumber>
    </recommendedName>
    <alternativeName>
        <fullName evidence="11">DNA 5'-3' helicase subunit RecD</fullName>
    </alternativeName>
    <alternativeName>
        <fullName evidence="11">Exonuclease V subunit RecD</fullName>
        <shortName evidence="11">ExoV subunit RecD</shortName>
    </alternativeName>
    <alternativeName>
        <fullName evidence="11">Helicase/nuclease RecBCD subunit RecD</fullName>
    </alternativeName>
</protein>
<dbReference type="InterPro" id="IPR027417">
    <property type="entry name" value="P-loop_NTPase"/>
</dbReference>
<keyword evidence="9 11" id="KW-0234">DNA repair</keyword>
<dbReference type="GO" id="GO:0005524">
    <property type="term" value="F:ATP binding"/>
    <property type="evidence" value="ECO:0007669"/>
    <property type="project" value="UniProtKB-UniRule"/>
</dbReference>
<dbReference type="NCBIfam" id="TIGR01447">
    <property type="entry name" value="recD"/>
    <property type="match status" value="1"/>
</dbReference>
<dbReference type="EC" id="5.6.2.3" evidence="11"/>
<dbReference type="AlphaFoldDB" id="A0A560WEF4"/>
<evidence type="ECO:0000256" key="9">
    <source>
        <dbReference type="ARBA" id="ARBA00023204"/>
    </source>
</evidence>
<evidence type="ECO:0000256" key="11">
    <source>
        <dbReference type="HAMAP-Rule" id="MF_01487"/>
    </source>
</evidence>
<sequence length="620" mass="66166">MSLTPFEPTGPRDCRLALHAEGVLRSFNEAGWIEAADVHVAARVAGLVAETDDRAVVALALTVRAAREGSACLDPSTVLPVLAASSSEDNAPDHQFADLLPTDVDDWLATIRSSALAAAEVLQVEHDLIYLDRYHREEVQVADTLRARGELPDLPVDDAVLEAGLARVFAGDSWHEQREAVRAAAGRRTTVLVGGPGTGKTSTVAGLLTLLVEQAEATGRRRPTIALAAPTGKAAARLQESVAESVAGFADPADRERVGPLDAVTVHRLLGWRPGSSTRFRRDRANPLPHDVIVVDEASMLSLTLTARLLDAVRPGARLVLVGDPDQLASVEAGAVLADLVAGYQDPAPHQPPPAAPPNHSPVVRLRTSHRFGQRIGALAAAVRDGQEERVVELLRSAGTDDGDEGLDGGQDVAFVEVDSPGAAEKALRGHLLGHASRLRELALREDAEGALRELSAHRLLCAHRDGPWGVSSWNDRVHRWLAETTGYHGRQYAGRPLLVTANDHRLGLYNGDTGVVVLGDEGRLVAVFGDPTDPARYGIGSIGDAETAHAMTIHKSQGSQARHVTVLLPDADSRLLTRELLYTAITRAQHHVTVVGSEESVRAAVTHRTARASGLRHRL</sequence>
<dbReference type="Proteomes" id="UP000315628">
    <property type="component" value="Unassembled WGS sequence"/>
</dbReference>
<evidence type="ECO:0000313" key="13">
    <source>
        <dbReference type="EMBL" id="TWD16059.1"/>
    </source>
</evidence>
<dbReference type="PANTHER" id="PTHR43788">
    <property type="entry name" value="DNA2/NAM7 HELICASE FAMILY MEMBER"/>
    <property type="match status" value="1"/>
</dbReference>
<dbReference type="GO" id="GO:0000724">
    <property type="term" value="P:double-strand break repair via homologous recombination"/>
    <property type="evidence" value="ECO:0007669"/>
    <property type="project" value="UniProtKB-UniRule"/>
</dbReference>
<dbReference type="CDD" id="cd18809">
    <property type="entry name" value="SF1_C_RecD"/>
    <property type="match status" value="1"/>
</dbReference>
<comment type="caution">
    <text evidence="13">The sequence shown here is derived from an EMBL/GenBank/DDBJ whole genome shotgun (WGS) entry which is preliminary data.</text>
</comment>
<evidence type="ECO:0000256" key="3">
    <source>
        <dbReference type="ARBA" id="ARBA00022763"/>
    </source>
</evidence>
<gene>
    <name evidence="11" type="primary">recD</name>
    <name evidence="13" type="ORF">FB557_1602</name>
</gene>
<keyword evidence="7 11" id="KW-0067">ATP-binding</keyword>
<dbReference type="GO" id="GO:0043139">
    <property type="term" value="F:5'-3' DNA helicase activity"/>
    <property type="evidence" value="ECO:0007669"/>
    <property type="project" value="UniProtKB-UniRule"/>
</dbReference>
<dbReference type="HAMAP" id="MF_01487">
    <property type="entry name" value="RecD"/>
    <property type="match status" value="1"/>
</dbReference>
<evidence type="ECO:0000256" key="1">
    <source>
        <dbReference type="ARBA" id="ARBA00022722"/>
    </source>
</evidence>
<keyword evidence="6 11" id="KW-0269">Exonuclease</keyword>
<keyword evidence="4 11" id="KW-0378">Hydrolase</keyword>
<evidence type="ECO:0000256" key="7">
    <source>
        <dbReference type="ARBA" id="ARBA00022840"/>
    </source>
</evidence>
<keyword evidence="10 11" id="KW-0413">Isomerase</keyword>
<dbReference type="EMBL" id="VIUW01000002">
    <property type="protein sequence ID" value="TWD16059.1"/>
    <property type="molecule type" value="Genomic_DNA"/>
</dbReference>
<evidence type="ECO:0000256" key="2">
    <source>
        <dbReference type="ARBA" id="ARBA00022741"/>
    </source>
</evidence>
<evidence type="ECO:0000256" key="5">
    <source>
        <dbReference type="ARBA" id="ARBA00022806"/>
    </source>
</evidence>
<comment type="miscellaneous">
    <text evidence="11">In the RecBCD complex, RecB has a slow 3'-5' helicase, an exonuclease activity and loads RecA onto ssDNA, RecD has a fast 5'-3' helicase activity, while RecC stimulates the ATPase and processivity of the RecB helicase and contributes to recognition of the Chi site.</text>
</comment>
<comment type="catalytic activity">
    <reaction evidence="11">
        <text>ATP + H2O = ADP + phosphate + H(+)</text>
        <dbReference type="Rhea" id="RHEA:13065"/>
        <dbReference type="ChEBI" id="CHEBI:15377"/>
        <dbReference type="ChEBI" id="CHEBI:15378"/>
        <dbReference type="ChEBI" id="CHEBI:30616"/>
        <dbReference type="ChEBI" id="CHEBI:43474"/>
        <dbReference type="ChEBI" id="CHEBI:456216"/>
        <dbReference type="EC" id="5.6.2.3"/>
    </reaction>
</comment>
<evidence type="ECO:0000313" key="14">
    <source>
        <dbReference type="Proteomes" id="UP000315628"/>
    </source>
</evidence>
<name>A0A560WEF4_9MICO</name>
<dbReference type="SMART" id="SM00382">
    <property type="entry name" value="AAA"/>
    <property type="match status" value="1"/>
</dbReference>
<dbReference type="InterPro" id="IPR027785">
    <property type="entry name" value="UvrD-like_helicase_C"/>
</dbReference>
<evidence type="ECO:0000259" key="12">
    <source>
        <dbReference type="SMART" id="SM00382"/>
    </source>
</evidence>
<evidence type="ECO:0000256" key="10">
    <source>
        <dbReference type="ARBA" id="ARBA00023235"/>
    </source>
</evidence>
<keyword evidence="2 11" id="KW-0547">Nucleotide-binding</keyword>
<proteinExistence type="inferred from homology"/>
<dbReference type="PANTHER" id="PTHR43788:SF6">
    <property type="entry name" value="DNA HELICASE B"/>
    <property type="match status" value="1"/>
</dbReference>
<dbReference type="GO" id="GO:0008854">
    <property type="term" value="F:exodeoxyribonuclease V activity"/>
    <property type="evidence" value="ECO:0007669"/>
    <property type="project" value="InterPro"/>
</dbReference>
<evidence type="ECO:0000256" key="4">
    <source>
        <dbReference type="ARBA" id="ARBA00022801"/>
    </source>
</evidence>
<comment type="subunit">
    <text evidence="11">Heterotrimer of RecB, RecC and RecD. All subunits contribute to DNA-binding.</text>
</comment>
<keyword evidence="1 11" id="KW-0540">Nuclease</keyword>
<keyword evidence="3 11" id="KW-0227">DNA damage</keyword>
<dbReference type="Gene3D" id="3.40.50.300">
    <property type="entry name" value="P-loop containing nucleotide triphosphate hydrolases"/>
    <property type="match status" value="3"/>
</dbReference>
<dbReference type="Pfam" id="PF21185">
    <property type="entry name" value="RecD_N"/>
    <property type="match status" value="1"/>
</dbReference>
<dbReference type="Gene3D" id="1.10.10.1020">
    <property type="entry name" value="RecBCD complex, subunit RecD, N-terminal domain"/>
    <property type="match status" value="1"/>
</dbReference>
<dbReference type="GO" id="GO:0016887">
    <property type="term" value="F:ATP hydrolysis activity"/>
    <property type="evidence" value="ECO:0007669"/>
    <property type="project" value="RHEA"/>
</dbReference>
<dbReference type="GO" id="GO:0003677">
    <property type="term" value="F:DNA binding"/>
    <property type="evidence" value="ECO:0007669"/>
    <property type="project" value="UniProtKB-UniRule"/>
</dbReference>